<proteinExistence type="predicted"/>
<keyword evidence="1" id="KW-0812">Transmembrane</keyword>
<gene>
    <name evidence="2" type="ORF">JE024_20315</name>
</gene>
<keyword evidence="1" id="KW-0472">Membrane</keyword>
<sequence>MNENTLYGLASLIIGGGFSVIVAMVSRPRPAAAEVTAEQPEGSLSTIADIASVVAAQGKRINELEAGQDAAREREAGQDRVIRALRRYVIVLQETIRGSGIPVPDPTPDDAPLIQQ</sequence>
<evidence type="ECO:0000313" key="3">
    <source>
        <dbReference type="Proteomes" id="UP000664109"/>
    </source>
</evidence>
<accession>A0ABS2UW09</accession>
<keyword evidence="1" id="KW-1133">Transmembrane helix</keyword>
<dbReference type="EMBL" id="JAFEJA010000001">
    <property type="protein sequence ID" value="MBM9621042.1"/>
    <property type="molecule type" value="Genomic_DNA"/>
</dbReference>
<name>A0ABS2UW09_9ACTN</name>
<organism evidence="2 3">
    <name type="scientific">Streptomyces zhihengii</name>
    <dbReference type="NCBI Taxonomy" id="1818004"/>
    <lineage>
        <taxon>Bacteria</taxon>
        <taxon>Bacillati</taxon>
        <taxon>Actinomycetota</taxon>
        <taxon>Actinomycetes</taxon>
        <taxon>Kitasatosporales</taxon>
        <taxon>Streptomycetaceae</taxon>
        <taxon>Streptomyces</taxon>
    </lineage>
</organism>
<keyword evidence="3" id="KW-1185">Reference proteome</keyword>
<evidence type="ECO:0008006" key="4">
    <source>
        <dbReference type="Google" id="ProtNLM"/>
    </source>
</evidence>
<comment type="caution">
    <text evidence="2">The sequence shown here is derived from an EMBL/GenBank/DDBJ whole genome shotgun (WGS) entry which is preliminary data.</text>
</comment>
<feature type="transmembrane region" description="Helical" evidence="1">
    <location>
        <begin position="6"/>
        <end position="25"/>
    </location>
</feature>
<dbReference type="Proteomes" id="UP000664109">
    <property type="component" value="Unassembled WGS sequence"/>
</dbReference>
<protein>
    <recommendedName>
        <fullName evidence="4">Secreted protein</fullName>
    </recommendedName>
</protein>
<evidence type="ECO:0000313" key="2">
    <source>
        <dbReference type="EMBL" id="MBM9621042.1"/>
    </source>
</evidence>
<evidence type="ECO:0000256" key="1">
    <source>
        <dbReference type="SAM" id="Phobius"/>
    </source>
</evidence>
<reference evidence="2 3" key="1">
    <citation type="journal article" date="2016" name="Arch. Microbiol.">
        <title>Streptomyces zhihengii sp. nov., isolated from rhizospheric soil of Psammosilene tunicoides.</title>
        <authorList>
            <person name="Huang M.J."/>
            <person name="Fei J.J."/>
            <person name="Salam N."/>
            <person name="Kim C.J."/>
            <person name="Hozzein W.N."/>
            <person name="Xiao M."/>
            <person name="Huang H.Q."/>
            <person name="Li W.J."/>
        </authorList>
    </citation>
    <scope>NUCLEOTIDE SEQUENCE [LARGE SCALE GENOMIC DNA]</scope>
    <source>
        <strain evidence="2 3">YIM T102</strain>
    </source>
</reference>
<dbReference type="RefSeq" id="WP_205374949.1">
    <property type="nucleotide sequence ID" value="NZ_JAFEJA010000001.1"/>
</dbReference>